<keyword evidence="2" id="KW-1185">Reference proteome</keyword>
<reference evidence="1 2" key="1">
    <citation type="submission" date="2021-10" db="EMBL/GenBank/DDBJ databases">
        <title>Streptomyces gossypii sp. nov., isolated from soil collected from cotton field.</title>
        <authorList>
            <person name="Ge X."/>
            <person name="Chen X."/>
            <person name="Liu W."/>
        </authorList>
    </citation>
    <scope>NUCLEOTIDE SEQUENCE [LARGE SCALE GENOMIC DNA]</scope>
    <source>
        <strain evidence="1 2">N2-109</strain>
    </source>
</reference>
<dbReference type="EMBL" id="JAJAGO010000006">
    <property type="protein sequence ID" value="MCT2591155.1"/>
    <property type="molecule type" value="Genomic_DNA"/>
</dbReference>
<proteinExistence type="predicted"/>
<evidence type="ECO:0000313" key="2">
    <source>
        <dbReference type="Proteomes" id="UP001156389"/>
    </source>
</evidence>
<comment type="caution">
    <text evidence="1">The sequence shown here is derived from an EMBL/GenBank/DDBJ whole genome shotgun (WGS) entry which is preliminary data.</text>
</comment>
<dbReference type="Proteomes" id="UP001156389">
    <property type="component" value="Unassembled WGS sequence"/>
</dbReference>
<protein>
    <submittedName>
        <fullName evidence="1">Uncharacterized protein</fullName>
    </submittedName>
</protein>
<evidence type="ECO:0000313" key="1">
    <source>
        <dbReference type="EMBL" id="MCT2591155.1"/>
    </source>
</evidence>
<organism evidence="1 2">
    <name type="scientific">Streptomyces gossypii</name>
    <dbReference type="NCBI Taxonomy" id="2883101"/>
    <lineage>
        <taxon>Bacteria</taxon>
        <taxon>Bacillati</taxon>
        <taxon>Actinomycetota</taxon>
        <taxon>Actinomycetes</taxon>
        <taxon>Kitasatosporales</taxon>
        <taxon>Streptomycetaceae</taxon>
        <taxon>Streptomyces</taxon>
    </lineage>
</organism>
<accession>A0ABT2JTE8</accession>
<name>A0ABT2JTE8_9ACTN</name>
<sequence>MAWPEDRLDVVVEAYLSGAWRDITEHVYGHDRGEIAITRGRANESSSLEPSRVTATLNNRDGRYSPRNPNSPYYGGFGRNAPMLVWVRGLEPYLWIPDGGSRASVASGSALDLTTDLDVRIELSLDKNPTQSSTYAARVNEIAARYNTTGDQRSWRLLMNTLGQPQLGWSPDGVTVAPQLAADTLVPYASGARFTVRVTLDVDNGSGGHTARFFTAPTLAGPWTQLGDPVTGTGTTSIYNPADAALEIGDVTSLGFGTGAGRYYGMELRDGIGGTLLADPDFTAQTPGITSFTDDAGNLWELQGAALITDMYRRIRAEVPAWPTRWTTGGLDVWTEVEAAGITRRLGQGAAPLQSTLRRRIPSGLPLAYWPMEEGTDATVAYSPIEGVPAMHAPRMTWAADSSLPGSDALPTLGDSSLLYARVPRAAADGWHVELVYKLETLPTTRRTMLEVNLVGSTVSTVLVLIDSGQIRLELHDVDGTVLGAASLTDAGALADFVGVWNRLRIFTAVDPGSGDTYFHISWRDVITDISWYVRWPLSTDAGRVVSIDGDWGSDLNGMAIGHLAVFDIPGTFGAGHSVPNVSIYDSADEAFAGERTWHRLRRLAEEEDLPLIYSGDFYESQQVGPQQIDTVLTNVQAAADVDGGMLIEQRETLGMAYRARDTLYNQASALTLDYMVSGEIMPGLEPVDDDQALRNWVTVSRDGGSSADAVEEEGPLSIAPPPDGAGVYNEAVSVNAYTDEQLPQLAAWRLHLGTVDEARYPQVSVNLRTAPHLITQVMSLDVGDIITLTNLPPWLAPGDVRLRVEGYTEILNAFRWEITFNCSAASPWLVATLVEGTTVEEGFEDATLDVTIADAGDLPWARASDQAHTGTWSLKSGAITHGQTSDAVLELPPNADELVFWYRVSSEPNFDYLRVLLDGLERIKTSGEVGWTRAVVDVSGASTVTFRYSKDVGDTAGSDAAWIDDLTIAVPADAGADQPNRVDTTGSQLEREVTETGTQLVVHTPQDGQITRAVWVCSAGACASVEDLPLDVRVGGEVVRATAITPLAYDSFGRVVASGWGTADSGQTWVTTGTPADYAVNGSAGTITLTSAPSTTRFAQAPEELGGCEITVTITPSQLATGAEFLPAVLLRASGSLYYRCRLLLGTSGSVSLQVTQTTTVVATGTTTWTYGAGTALHMRVRIIGHRVMGRVWTDAAPEPCVWHVDATIASGLVEVGAVGVTGSAFSGNTNISPSFAYDGFEVVNPQAMTVTRSINGVTKSHTAGTSVELAQPAHVAL</sequence>
<dbReference type="RefSeq" id="WP_260218482.1">
    <property type="nucleotide sequence ID" value="NZ_JAJAGO010000006.1"/>
</dbReference>
<gene>
    <name evidence="1" type="ORF">LHJ74_14770</name>
</gene>